<dbReference type="KEGG" id="pmj:P9211_15281"/>
<evidence type="ECO:0000256" key="2">
    <source>
        <dbReference type="SAM" id="Phobius"/>
    </source>
</evidence>
<sequence>MDIEKNKAFTLIEMAVVMAVISMLSALLGPQFLSLVRRGNSVGAGQAMRQIRDECQSDYIFGSPGTFTPRRIPRYSLIGNCESASAIPRDEENNPQYSYDSETGLITCSYKNAESTGFPSCKKVAVAKEKPSLGEVAVITDVALNEVEEPETNGLDVDLLKLSDGNGDNTIISCDGKYVTSRGRGGYTERNNQYRQNIITGEKVLITSTKEGIPSTGDSQHIRGMSCDGRYALFTIDEYGSVDLDGLPGAITGEECDPRGQCEGPQPIYRKDLLTGDVVRVDTLSNGTKIQTKWGIRDASMSSDGRYVIFESPDVRFAGLPEAEWQSKDWSRTLMYRKDLLTGELSTVTTAPDGSTGTGWGSNGGYGMGMSDDGSKVTFIYKGDDLVEGVSGTNLYVKDFNTSKVSLVTADSQGNRLSDFGQYGSGSQISADGSKVIFTSRGSNGVAQLYMKDLSSGKLKVISQNSNGNSGNGYSHTGKFSGDGKYVVFQSSATNLTDTPTTGKSDIFVYDTSSNQVKRLFDESYEFDDHLRDPNITKEGKYITFRSSSKGITTGETQGQEVYMKKNPYFVE</sequence>
<name>A9BC97_PROM4</name>
<keyword evidence="2" id="KW-1133">Transmembrane helix</keyword>
<evidence type="ECO:0000256" key="1">
    <source>
        <dbReference type="ARBA" id="ARBA00009820"/>
    </source>
</evidence>
<dbReference type="InterPro" id="IPR011042">
    <property type="entry name" value="6-blade_b-propeller_TolB-like"/>
</dbReference>
<organism evidence="3 4">
    <name type="scientific">Prochlorococcus marinus (strain MIT 9211)</name>
    <dbReference type="NCBI Taxonomy" id="93059"/>
    <lineage>
        <taxon>Bacteria</taxon>
        <taxon>Bacillati</taxon>
        <taxon>Cyanobacteriota</taxon>
        <taxon>Cyanophyceae</taxon>
        <taxon>Synechococcales</taxon>
        <taxon>Prochlorococcaceae</taxon>
        <taxon>Prochlorococcus</taxon>
    </lineage>
</organism>
<dbReference type="Pfam" id="PF07963">
    <property type="entry name" value="N_methyl"/>
    <property type="match status" value="1"/>
</dbReference>
<dbReference type="STRING" id="93059.P9211_15281"/>
<dbReference type="InterPro" id="IPR045584">
    <property type="entry name" value="Pilin-like"/>
</dbReference>
<comment type="similarity">
    <text evidence="1">Belongs to the TolB family.</text>
</comment>
<dbReference type="RefSeq" id="WP_012196080.1">
    <property type="nucleotide sequence ID" value="NC_009976.1"/>
</dbReference>
<dbReference type="EMBL" id="CP000878">
    <property type="protein sequence ID" value="ABX09459.1"/>
    <property type="molecule type" value="Genomic_DNA"/>
</dbReference>
<dbReference type="SUPFAM" id="SSF82171">
    <property type="entry name" value="DPP6 N-terminal domain-like"/>
    <property type="match status" value="1"/>
</dbReference>
<dbReference type="OrthoDB" id="425005at2"/>
<dbReference type="Gene3D" id="2.120.10.30">
    <property type="entry name" value="TolB, C-terminal domain"/>
    <property type="match status" value="1"/>
</dbReference>
<accession>A9BC97</accession>
<dbReference type="eggNOG" id="COG0823">
    <property type="taxonomic scope" value="Bacteria"/>
</dbReference>
<evidence type="ECO:0000313" key="4">
    <source>
        <dbReference type="Proteomes" id="UP000000788"/>
    </source>
</evidence>
<gene>
    <name evidence="3" type="ordered locus">P9211_15281</name>
</gene>
<dbReference type="Proteomes" id="UP000000788">
    <property type="component" value="Chromosome"/>
</dbReference>
<evidence type="ECO:0000313" key="3">
    <source>
        <dbReference type="EMBL" id="ABX09459.1"/>
    </source>
</evidence>
<protein>
    <submittedName>
        <fullName evidence="3">Uncharacterized protein</fullName>
    </submittedName>
</protein>
<keyword evidence="2" id="KW-0472">Membrane</keyword>
<dbReference type="InterPro" id="IPR012902">
    <property type="entry name" value="N_methyl_site"/>
</dbReference>
<dbReference type="PANTHER" id="PTHR36842:SF1">
    <property type="entry name" value="PROTEIN TOLB"/>
    <property type="match status" value="1"/>
</dbReference>
<keyword evidence="2" id="KW-0812">Transmembrane</keyword>
<dbReference type="InterPro" id="IPR011659">
    <property type="entry name" value="WD40"/>
</dbReference>
<keyword evidence="4" id="KW-1185">Reference proteome</keyword>
<reference evidence="3 4" key="1">
    <citation type="journal article" date="2007" name="PLoS Genet.">
        <title>Patterns and implications of gene gain and loss in the evolution of Prochlorococcus.</title>
        <authorList>
            <person name="Kettler G.C."/>
            <person name="Martiny A.C."/>
            <person name="Huang K."/>
            <person name="Zucker J."/>
            <person name="Coleman M.L."/>
            <person name="Rodrigue S."/>
            <person name="Chen F."/>
            <person name="Lapidus A."/>
            <person name="Ferriera S."/>
            <person name="Johnson J."/>
            <person name="Steglich C."/>
            <person name="Church G.M."/>
            <person name="Richardson P."/>
            <person name="Chisholm S.W."/>
        </authorList>
    </citation>
    <scope>NUCLEOTIDE SEQUENCE [LARGE SCALE GENOMIC DNA]</scope>
    <source>
        <strain evidence="4">MIT 9211</strain>
    </source>
</reference>
<feature type="transmembrane region" description="Helical" evidence="2">
    <location>
        <begin position="12"/>
        <end position="33"/>
    </location>
</feature>
<dbReference type="Gene3D" id="3.30.700.10">
    <property type="entry name" value="Glycoprotein, Type 4 Pilin"/>
    <property type="match status" value="1"/>
</dbReference>
<dbReference type="HOGENOM" id="CLU_478863_0_0_3"/>
<dbReference type="AlphaFoldDB" id="A9BC97"/>
<dbReference type="NCBIfam" id="TIGR02532">
    <property type="entry name" value="IV_pilin_GFxxxE"/>
    <property type="match status" value="1"/>
</dbReference>
<proteinExistence type="inferred from homology"/>
<dbReference type="Pfam" id="PF07676">
    <property type="entry name" value="PD40"/>
    <property type="match status" value="1"/>
</dbReference>
<dbReference type="SUPFAM" id="SSF54523">
    <property type="entry name" value="Pili subunits"/>
    <property type="match status" value="1"/>
</dbReference>
<dbReference type="PANTHER" id="PTHR36842">
    <property type="entry name" value="PROTEIN TOLB HOMOLOG"/>
    <property type="match status" value="1"/>
</dbReference>